<dbReference type="Proteomes" id="UP000075714">
    <property type="component" value="Unassembled WGS sequence"/>
</dbReference>
<evidence type="ECO:0000313" key="2">
    <source>
        <dbReference type="Proteomes" id="UP000075714"/>
    </source>
</evidence>
<name>A0A150G550_GONPE</name>
<gene>
    <name evidence="1" type="ORF">GPECTOR_67g280</name>
</gene>
<keyword evidence="2" id="KW-1185">Reference proteome</keyword>
<accession>A0A150G550</accession>
<organism evidence="1 2">
    <name type="scientific">Gonium pectorale</name>
    <name type="common">Green alga</name>
    <dbReference type="NCBI Taxonomy" id="33097"/>
    <lineage>
        <taxon>Eukaryota</taxon>
        <taxon>Viridiplantae</taxon>
        <taxon>Chlorophyta</taxon>
        <taxon>core chlorophytes</taxon>
        <taxon>Chlorophyceae</taxon>
        <taxon>CS clade</taxon>
        <taxon>Chlamydomonadales</taxon>
        <taxon>Volvocaceae</taxon>
        <taxon>Gonium</taxon>
    </lineage>
</organism>
<dbReference type="AlphaFoldDB" id="A0A150G550"/>
<dbReference type="EMBL" id="LSYV01000068">
    <property type="protein sequence ID" value="KXZ44440.1"/>
    <property type="molecule type" value="Genomic_DNA"/>
</dbReference>
<sequence length="144" mass="15596">MLRMRSGSRVAQLVSVALRGGYNIDPDSTLRALLGLRFLIHSSQRGADHSVMPYLRERANWIRAATVYVADGGGEEMVEGEGGGEEGGAAEAIWGTRQSCCACRATRPLAGFMLVLGENWVHGGYRGCITLKYFCDRCIQAATP</sequence>
<reference evidence="2" key="1">
    <citation type="journal article" date="2016" name="Nat. Commun.">
        <title>The Gonium pectorale genome demonstrates co-option of cell cycle regulation during the evolution of multicellularity.</title>
        <authorList>
            <person name="Hanschen E.R."/>
            <person name="Marriage T.N."/>
            <person name="Ferris P.J."/>
            <person name="Hamaji T."/>
            <person name="Toyoda A."/>
            <person name="Fujiyama A."/>
            <person name="Neme R."/>
            <person name="Noguchi H."/>
            <person name="Minakuchi Y."/>
            <person name="Suzuki M."/>
            <person name="Kawai-Toyooka H."/>
            <person name="Smith D.R."/>
            <person name="Sparks H."/>
            <person name="Anderson J."/>
            <person name="Bakaric R."/>
            <person name="Luria V."/>
            <person name="Karger A."/>
            <person name="Kirschner M.W."/>
            <person name="Durand P.M."/>
            <person name="Michod R.E."/>
            <person name="Nozaki H."/>
            <person name="Olson B.J."/>
        </authorList>
    </citation>
    <scope>NUCLEOTIDE SEQUENCE [LARGE SCALE GENOMIC DNA]</scope>
    <source>
        <strain evidence="2">NIES-2863</strain>
    </source>
</reference>
<evidence type="ECO:0000313" key="1">
    <source>
        <dbReference type="EMBL" id="KXZ44440.1"/>
    </source>
</evidence>
<comment type="caution">
    <text evidence="1">The sequence shown here is derived from an EMBL/GenBank/DDBJ whole genome shotgun (WGS) entry which is preliminary data.</text>
</comment>
<proteinExistence type="predicted"/>
<protein>
    <submittedName>
        <fullName evidence="1">Uncharacterized protein</fullName>
    </submittedName>
</protein>